<dbReference type="InterPro" id="IPR023222">
    <property type="entry name" value="PsbQ-like_dom_sf"/>
</dbReference>
<evidence type="ECO:0000256" key="2">
    <source>
        <dbReference type="ARBA" id="ARBA00023078"/>
    </source>
</evidence>
<accession>A0A8J7DBJ0</accession>
<dbReference type="PANTHER" id="PTHR43246">
    <property type="entry name" value="PEPTIDYL-PROLYL CIS-TRANS ISOMERASE CYP38, CHLOROPLASTIC"/>
    <property type="match status" value="1"/>
</dbReference>
<gene>
    <name evidence="6" type="ORF">IQ241_10905</name>
</gene>
<dbReference type="CDD" id="cd01924">
    <property type="entry name" value="cyclophilin_TLP40_like"/>
    <property type="match status" value="1"/>
</dbReference>
<dbReference type="InterPro" id="IPR029000">
    <property type="entry name" value="Cyclophilin-like_dom_sf"/>
</dbReference>
<dbReference type="SUPFAM" id="SSF50891">
    <property type="entry name" value="Cyclophilin-like"/>
    <property type="match status" value="1"/>
</dbReference>
<feature type="domain" description="PPIase cyclophilin-type" evidence="5">
    <location>
        <begin position="203"/>
        <end position="358"/>
    </location>
</feature>
<dbReference type="Gene3D" id="1.20.120.290">
    <property type="entry name" value="Oxygen-evolving enhancer protein 3 (PsbQ), four-helix up-down bundle"/>
    <property type="match status" value="1"/>
</dbReference>
<comment type="caution">
    <text evidence="6">The sequence shown here is derived from an EMBL/GenBank/DDBJ whole genome shotgun (WGS) entry which is preliminary data.</text>
</comment>
<dbReference type="InterPro" id="IPR044665">
    <property type="entry name" value="E_coli_cyclophilin_A-like"/>
</dbReference>
<keyword evidence="3" id="KW-0697">Rotamase</keyword>
<dbReference type="EC" id="5.2.1.8" evidence="1"/>
<keyword evidence="4 6" id="KW-0413">Isomerase</keyword>
<reference evidence="6" key="1">
    <citation type="submission" date="2020-10" db="EMBL/GenBank/DDBJ databases">
        <authorList>
            <person name="Castelo-Branco R."/>
            <person name="Eusebio N."/>
            <person name="Adriana R."/>
            <person name="Vieira A."/>
            <person name="Brugerolle De Fraissinette N."/>
            <person name="Rezende De Castro R."/>
            <person name="Schneider M.P."/>
            <person name="Vasconcelos V."/>
            <person name="Leao P.N."/>
        </authorList>
    </citation>
    <scope>NUCLEOTIDE SEQUENCE</scope>
    <source>
        <strain evidence="6">LEGE 07310</strain>
    </source>
</reference>
<protein>
    <recommendedName>
        <fullName evidence="1">peptidylprolyl isomerase</fullName>
        <ecNumber evidence="1">5.2.1.8</ecNumber>
    </recommendedName>
</protein>
<dbReference type="Proteomes" id="UP000636505">
    <property type="component" value="Unassembled WGS sequence"/>
</dbReference>
<name>A0A8J7DBJ0_9CYAN</name>
<dbReference type="Gene3D" id="2.40.100.10">
    <property type="entry name" value="Cyclophilin-like"/>
    <property type="match status" value="1"/>
</dbReference>
<evidence type="ECO:0000313" key="7">
    <source>
        <dbReference type="Proteomes" id="UP000636505"/>
    </source>
</evidence>
<dbReference type="EMBL" id="JADEXG010000021">
    <property type="protein sequence ID" value="MBE9077797.1"/>
    <property type="molecule type" value="Genomic_DNA"/>
</dbReference>
<dbReference type="InterPro" id="IPR048563">
    <property type="entry name" value="CYP38_PsbQ-like"/>
</dbReference>
<dbReference type="AlphaFoldDB" id="A0A8J7DBJ0"/>
<organism evidence="6 7">
    <name type="scientific">Vasconcelosia minhoensis LEGE 07310</name>
    <dbReference type="NCBI Taxonomy" id="915328"/>
    <lineage>
        <taxon>Bacteria</taxon>
        <taxon>Bacillati</taxon>
        <taxon>Cyanobacteriota</taxon>
        <taxon>Cyanophyceae</taxon>
        <taxon>Nodosilineales</taxon>
        <taxon>Cymatolegaceae</taxon>
        <taxon>Vasconcelosia</taxon>
        <taxon>Vasconcelosia minhoensis</taxon>
    </lineage>
</organism>
<evidence type="ECO:0000256" key="4">
    <source>
        <dbReference type="ARBA" id="ARBA00023235"/>
    </source>
</evidence>
<proteinExistence type="predicted"/>
<sequence>MIRLRRFKTFCLSLLFLIVSWIGFLPPASAATLAPNISLGGLSPAPLISYLPPGNAITDGGALLRYALPIDNDEIRKIQGDLEGLSEWLRSKRWGPIKKDVTKVERVLSRDRDRILAAVPTDRQGRAAALLDSLAAGLEPLREAAGNQDREGVWQARADLLKQVTQIEELMVTEYPFAVPQEYSDLPQLKGRAAVEFMTSQGGPITVVVDGYSAPVTAGNFIDLVNRGFYDGLPFIRAEDFYVLQTGDPEGPAEGFIDPKTDEYRAIPLEILVEGDDAPLYGVTLEEIGRFMDSPVLPFQAYGTVAMARPESDKNGASSQFFFFLFDAALTPAGLNLLDGRYAVFGYAVEGDEVLGKLGQGDRIESAKVVSGMENFVPPQSA</sequence>
<dbReference type="RefSeq" id="WP_193906939.1">
    <property type="nucleotide sequence ID" value="NZ_JADEXG010000021.1"/>
</dbReference>
<keyword evidence="7" id="KW-1185">Reference proteome</keyword>
<dbReference type="GO" id="GO:0003755">
    <property type="term" value="F:peptidyl-prolyl cis-trans isomerase activity"/>
    <property type="evidence" value="ECO:0007669"/>
    <property type="project" value="UniProtKB-KW"/>
</dbReference>
<dbReference type="Pfam" id="PF00160">
    <property type="entry name" value="Pro_isomerase"/>
    <property type="match status" value="1"/>
</dbReference>
<dbReference type="Pfam" id="PF21329">
    <property type="entry name" value="CYP38_PsbQ-like"/>
    <property type="match status" value="1"/>
</dbReference>
<evidence type="ECO:0000259" key="5">
    <source>
        <dbReference type="PROSITE" id="PS50072"/>
    </source>
</evidence>
<evidence type="ECO:0000256" key="3">
    <source>
        <dbReference type="ARBA" id="ARBA00023110"/>
    </source>
</evidence>
<dbReference type="InterPro" id="IPR002130">
    <property type="entry name" value="Cyclophilin-type_PPIase_dom"/>
</dbReference>
<evidence type="ECO:0000256" key="1">
    <source>
        <dbReference type="ARBA" id="ARBA00013194"/>
    </source>
</evidence>
<keyword evidence="2" id="KW-0793">Thylakoid</keyword>
<evidence type="ECO:0000313" key="6">
    <source>
        <dbReference type="EMBL" id="MBE9077797.1"/>
    </source>
</evidence>
<dbReference type="PROSITE" id="PS50072">
    <property type="entry name" value="CSA_PPIASE_2"/>
    <property type="match status" value="1"/>
</dbReference>
<dbReference type="SUPFAM" id="SSF101112">
    <property type="entry name" value="Oxygen-evolving enhancer protein 3"/>
    <property type="match status" value="1"/>
</dbReference>